<name>A0A7C1ZQL1_DESA2</name>
<gene>
    <name evidence="1" type="ORF">ENI35_01655</name>
</gene>
<reference evidence="1" key="1">
    <citation type="journal article" date="2020" name="mSystems">
        <title>Genome- and Community-Level Interaction Insights into Carbon Utilization and Element Cycling Functions of Hydrothermarchaeota in Hydrothermal Sediment.</title>
        <authorList>
            <person name="Zhou Z."/>
            <person name="Liu Y."/>
            <person name="Xu W."/>
            <person name="Pan J."/>
            <person name="Luo Z.H."/>
            <person name="Li M."/>
        </authorList>
    </citation>
    <scope>NUCLEOTIDE SEQUENCE [LARGE SCALE GENOMIC DNA]</scope>
    <source>
        <strain evidence="1">HyVt-389</strain>
    </source>
</reference>
<organism evidence="1">
    <name type="scientific">Desulfofervidus auxilii</name>
    <dbReference type="NCBI Taxonomy" id="1621989"/>
    <lineage>
        <taxon>Bacteria</taxon>
        <taxon>Pseudomonadati</taxon>
        <taxon>Thermodesulfobacteriota</taxon>
        <taxon>Candidatus Desulfofervidia</taxon>
        <taxon>Candidatus Desulfofervidales</taxon>
        <taxon>Candidatus Desulfofervidaceae</taxon>
        <taxon>Candidatus Desulfofervidus</taxon>
    </lineage>
</organism>
<accession>A0A7C1ZQL1</accession>
<dbReference type="AlphaFoldDB" id="A0A7C1ZQL1"/>
<proteinExistence type="predicted"/>
<dbReference type="EMBL" id="DRIH01000056">
    <property type="protein sequence ID" value="HEC67511.1"/>
    <property type="molecule type" value="Genomic_DNA"/>
</dbReference>
<dbReference type="Proteomes" id="UP000885738">
    <property type="component" value="Unassembled WGS sequence"/>
</dbReference>
<sequence length="61" mass="7291">MKGIIKGRNIVLEETLPEQIKEGERVEVIILPLRKKDYRFPTFKLGIKEEYLKREKIYGEN</sequence>
<comment type="caution">
    <text evidence="1">The sequence shown here is derived from an EMBL/GenBank/DDBJ whole genome shotgun (WGS) entry which is preliminary data.</text>
</comment>
<protein>
    <submittedName>
        <fullName evidence="1">Uncharacterized protein</fullName>
    </submittedName>
</protein>
<evidence type="ECO:0000313" key="1">
    <source>
        <dbReference type="EMBL" id="HEC67511.1"/>
    </source>
</evidence>